<dbReference type="Proteomes" id="UP000679352">
    <property type="component" value="Chromosome"/>
</dbReference>
<evidence type="ECO:0000256" key="6">
    <source>
        <dbReference type="RuleBase" id="RU000492"/>
    </source>
</evidence>
<dbReference type="GO" id="GO:0005829">
    <property type="term" value="C:cytosol"/>
    <property type="evidence" value="ECO:0007669"/>
    <property type="project" value="TreeGrafter"/>
</dbReference>
<evidence type="ECO:0000259" key="8">
    <source>
        <dbReference type="PROSITE" id="PS51192"/>
    </source>
</evidence>
<accession>A0A975P4C5</accession>
<evidence type="ECO:0000313" key="10">
    <source>
        <dbReference type="EMBL" id="QWK89429.1"/>
    </source>
</evidence>
<protein>
    <submittedName>
        <fullName evidence="10">DEAD/DEAH box helicase</fullName>
    </submittedName>
</protein>
<dbReference type="InterPro" id="IPR044742">
    <property type="entry name" value="DEAD/DEAH_RhlB"/>
</dbReference>
<dbReference type="SUPFAM" id="SSF52540">
    <property type="entry name" value="P-loop containing nucleoside triphosphate hydrolases"/>
    <property type="match status" value="1"/>
</dbReference>
<dbReference type="InterPro" id="IPR011545">
    <property type="entry name" value="DEAD/DEAH_box_helicase_dom"/>
</dbReference>
<dbReference type="PANTHER" id="PTHR47959:SF1">
    <property type="entry name" value="ATP-DEPENDENT RNA HELICASE DBPA"/>
    <property type="match status" value="1"/>
</dbReference>
<dbReference type="EMBL" id="CP076361">
    <property type="protein sequence ID" value="QWK89429.1"/>
    <property type="molecule type" value="Genomic_DNA"/>
</dbReference>
<dbReference type="SMART" id="SM00487">
    <property type="entry name" value="DEXDc"/>
    <property type="match status" value="1"/>
</dbReference>
<evidence type="ECO:0000256" key="2">
    <source>
        <dbReference type="ARBA" id="ARBA00022801"/>
    </source>
</evidence>
<keyword evidence="1 6" id="KW-0547">Nucleotide-binding</keyword>
<dbReference type="Gene3D" id="3.30.70.330">
    <property type="match status" value="1"/>
</dbReference>
<dbReference type="PROSITE" id="PS51194">
    <property type="entry name" value="HELICASE_CTER"/>
    <property type="match status" value="1"/>
</dbReference>
<dbReference type="CDD" id="cd18787">
    <property type="entry name" value="SF2_C_DEAD"/>
    <property type="match status" value="1"/>
</dbReference>
<evidence type="ECO:0000259" key="9">
    <source>
        <dbReference type="PROSITE" id="PS51194"/>
    </source>
</evidence>
<feature type="compositionally biased region" description="Basic and acidic residues" evidence="7">
    <location>
        <begin position="639"/>
        <end position="679"/>
    </location>
</feature>
<feature type="region of interest" description="Disordered" evidence="7">
    <location>
        <begin position="519"/>
        <end position="777"/>
    </location>
</feature>
<evidence type="ECO:0000256" key="1">
    <source>
        <dbReference type="ARBA" id="ARBA00022741"/>
    </source>
</evidence>
<dbReference type="Pfam" id="PF03880">
    <property type="entry name" value="DbpA"/>
    <property type="match status" value="1"/>
</dbReference>
<dbReference type="GO" id="GO:0003676">
    <property type="term" value="F:nucleic acid binding"/>
    <property type="evidence" value="ECO:0007669"/>
    <property type="project" value="InterPro"/>
</dbReference>
<keyword evidence="2 6" id="KW-0378">Hydrolase</keyword>
<evidence type="ECO:0000256" key="7">
    <source>
        <dbReference type="SAM" id="MobiDB-lite"/>
    </source>
</evidence>
<evidence type="ECO:0000256" key="4">
    <source>
        <dbReference type="ARBA" id="ARBA00022840"/>
    </source>
</evidence>
<feature type="compositionally biased region" description="Basic and acidic residues" evidence="7">
    <location>
        <begin position="572"/>
        <end position="625"/>
    </location>
</feature>
<keyword evidence="4 6" id="KW-0067">ATP-binding</keyword>
<dbReference type="PROSITE" id="PS51192">
    <property type="entry name" value="HELICASE_ATP_BIND_1"/>
    <property type="match status" value="1"/>
</dbReference>
<dbReference type="InterPro" id="IPR027417">
    <property type="entry name" value="P-loop_NTPase"/>
</dbReference>
<dbReference type="InterPro" id="IPR014001">
    <property type="entry name" value="Helicase_ATP-bd"/>
</dbReference>
<name>A0A975P4C5_9RHOB</name>
<dbReference type="AlphaFoldDB" id="A0A975P4C5"/>
<dbReference type="CDD" id="cd12252">
    <property type="entry name" value="RRM_DbpA"/>
    <property type="match status" value="1"/>
</dbReference>
<keyword evidence="11" id="KW-1185">Reference proteome</keyword>
<sequence length="777" mass="85030">MTDLDIAAPLAAALAAKGYESLTPVQTAVLAPEVAGRDVLVSAQTGSGKTVAFGIAMAPEVLAGADRLLFADVPLALIIAPTRELAQQVARELTWLYAETGAQIATCVGGMDYRTEKRTLDRGAHIVVGTPGRLRDHIERGSLDLSNLKAAVLDEADEMLDLGFREDLEFILQSAPDTRRTMMFSATVPKAIAELAKDFQRDALRLQTAGEAKQHVDIEYRALNVSARDKEHAIFNMLRYYEARTAIVFCKTRMAVNHLLARMGNRGFQVVALSGELSQTERMHALQALRDGRARVCIATDVAARGIDLPGLELVIHADLPTNSETLLHRSGRTGRAGQKGVSALIVAPAEFRKAQRLLQGAKVVAEWAKAPSADEVQERDDARLLEHPSLLEAPGDEMTLAQTLIERFSPEHIAAAFVRLWREGRSAPEVLQDMATPGQPAAPRERGEFGESVWFTLSVGHSGRAEARWLLPKLCDAVGITKTEIGAIRVQTDETFVQIAKSVAGKFGAAMEIEEGVSMRRLDGEPTLERPERAPARKPAARDRSDRPAYAPKPSRFVEDGEEAAPRKPYAKREDSAPRPYVKREEGDRKPYTPREDGERKPYAKREDSERKPFVKREDGDRKPWAPRNDGPKPAYAPRDDAAPRKPYAKREDGDRKPYAKRDDADRKPYAPREEGAKRPYAPRAAADGAASADRKPRWKEGDKPAGDKPFGAKAPRSAGFKTHGGAEGKPARAAGFKSHSSEGKSFGKPGAKAKPAPAPRDAKDTSKRFVPPKKK</sequence>
<dbReference type="InterPro" id="IPR000629">
    <property type="entry name" value="RNA-helicase_DEAD-box_CS"/>
</dbReference>
<feature type="compositionally biased region" description="Low complexity" evidence="7">
    <location>
        <begin position="683"/>
        <end position="693"/>
    </location>
</feature>
<dbReference type="Pfam" id="PF00270">
    <property type="entry name" value="DEAD"/>
    <property type="match status" value="1"/>
</dbReference>
<reference evidence="10" key="1">
    <citation type="submission" date="2021-06" db="EMBL/GenBank/DDBJ databases">
        <title>Direct submission.</title>
        <authorList>
            <person name="Lee C.-S."/>
            <person name="Jin L."/>
        </authorList>
    </citation>
    <scope>NUCLEOTIDE SEQUENCE</scope>
    <source>
        <strain evidence="10">Con5</strain>
    </source>
</reference>
<dbReference type="InterPro" id="IPR001650">
    <property type="entry name" value="Helicase_C-like"/>
</dbReference>
<feature type="domain" description="Helicase C-terminal" evidence="9">
    <location>
        <begin position="236"/>
        <end position="385"/>
    </location>
</feature>
<dbReference type="RefSeq" id="WP_215504807.1">
    <property type="nucleotide sequence ID" value="NZ_CP076361.1"/>
</dbReference>
<evidence type="ECO:0000256" key="3">
    <source>
        <dbReference type="ARBA" id="ARBA00022806"/>
    </source>
</evidence>
<evidence type="ECO:0000256" key="5">
    <source>
        <dbReference type="ARBA" id="ARBA00038437"/>
    </source>
</evidence>
<dbReference type="PROSITE" id="PS00039">
    <property type="entry name" value="DEAD_ATP_HELICASE"/>
    <property type="match status" value="1"/>
</dbReference>
<dbReference type="GO" id="GO:0003724">
    <property type="term" value="F:RNA helicase activity"/>
    <property type="evidence" value="ECO:0007669"/>
    <property type="project" value="TreeGrafter"/>
</dbReference>
<keyword evidence="3 6" id="KW-0347">Helicase</keyword>
<dbReference type="InterPro" id="IPR005580">
    <property type="entry name" value="DbpA/CsdA_RNA-bd_dom"/>
</dbReference>
<dbReference type="Pfam" id="PF00271">
    <property type="entry name" value="Helicase_C"/>
    <property type="match status" value="1"/>
</dbReference>
<feature type="domain" description="Helicase ATP-binding" evidence="8">
    <location>
        <begin position="30"/>
        <end position="206"/>
    </location>
</feature>
<dbReference type="GO" id="GO:0005524">
    <property type="term" value="F:ATP binding"/>
    <property type="evidence" value="ECO:0007669"/>
    <property type="project" value="UniProtKB-KW"/>
</dbReference>
<dbReference type="InterPro" id="IPR050079">
    <property type="entry name" value="DEAD_box_RNA_helicase"/>
</dbReference>
<dbReference type="PANTHER" id="PTHR47959">
    <property type="entry name" value="ATP-DEPENDENT RNA HELICASE RHLE-RELATED"/>
    <property type="match status" value="1"/>
</dbReference>
<feature type="compositionally biased region" description="Basic and acidic residues" evidence="7">
    <location>
        <begin position="519"/>
        <end position="548"/>
    </location>
</feature>
<evidence type="ECO:0000313" key="11">
    <source>
        <dbReference type="Proteomes" id="UP000679352"/>
    </source>
</evidence>
<gene>
    <name evidence="10" type="ORF">KM031_11265</name>
</gene>
<organism evidence="10 11">
    <name type="scientific">Gemmobacter fulvus</name>
    <dbReference type="NCBI Taxonomy" id="2840474"/>
    <lineage>
        <taxon>Bacteria</taxon>
        <taxon>Pseudomonadati</taxon>
        <taxon>Pseudomonadota</taxon>
        <taxon>Alphaproteobacteria</taxon>
        <taxon>Rhodobacterales</taxon>
        <taxon>Paracoccaceae</taxon>
        <taxon>Gemmobacter</taxon>
    </lineage>
</organism>
<dbReference type="KEGG" id="gfu:KM031_11265"/>
<comment type="similarity">
    <text evidence="5 6">Belongs to the DEAD box helicase family.</text>
</comment>
<proteinExistence type="inferred from homology"/>
<dbReference type="CDD" id="cd00268">
    <property type="entry name" value="DEADc"/>
    <property type="match status" value="1"/>
</dbReference>
<dbReference type="Gene3D" id="3.40.50.300">
    <property type="entry name" value="P-loop containing nucleotide triphosphate hydrolases"/>
    <property type="match status" value="2"/>
</dbReference>
<dbReference type="SMART" id="SM00490">
    <property type="entry name" value="HELICc"/>
    <property type="match status" value="1"/>
</dbReference>
<dbReference type="InterPro" id="IPR012677">
    <property type="entry name" value="Nucleotide-bd_a/b_plait_sf"/>
</dbReference>
<feature type="compositionally biased region" description="Basic and acidic residues" evidence="7">
    <location>
        <begin position="694"/>
        <end position="708"/>
    </location>
</feature>
<dbReference type="GO" id="GO:0016787">
    <property type="term" value="F:hydrolase activity"/>
    <property type="evidence" value="ECO:0007669"/>
    <property type="project" value="UniProtKB-KW"/>
</dbReference>